<dbReference type="InterPro" id="IPR054473">
    <property type="entry name" value="KIF2A-like_N"/>
</dbReference>
<evidence type="ECO:0000313" key="17">
    <source>
        <dbReference type="EMBL" id="PWA26395.1"/>
    </source>
</evidence>
<accession>A0A315VVC8</accession>
<dbReference type="GO" id="GO:0005524">
    <property type="term" value="F:ATP binding"/>
    <property type="evidence" value="ECO:0007669"/>
    <property type="project" value="UniProtKB-UniRule"/>
</dbReference>
<evidence type="ECO:0000256" key="5">
    <source>
        <dbReference type="ARBA" id="ARBA00022741"/>
    </source>
</evidence>
<feature type="domain" description="Kinesin motor" evidence="16">
    <location>
        <begin position="323"/>
        <end position="653"/>
    </location>
</feature>
<evidence type="ECO:0000259" key="16">
    <source>
        <dbReference type="PROSITE" id="PS50067"/>
    </source>
</evidence>
<keyword evidence="5 12" id="KW-0547">Nucleotide-binding</keyword>
<gene>
    <name evidence="17" type="ORF">CCH79_00001203</name>
</gene>
<dbReference type="Proteomes" id="UP000250572">
    <property type="component" value="Unassembled WGS sequence"/>
</dbReference>
<dbReference type="GO" id="GO:0008017">
    <property type="term" value="F:microtubule binding"/>
    <property type="evidence" value="ECO:0007669"/>
    <property type="project" value="InterPro"/>
</dbReference>
<dbReference type="GO" id="GO:0007018">
    <property type="term" value="P:microtubule-based movement"/>
    <property type="evidence" value="ECO:0007669"/>
    <property type="project" value="InterPro"/>
</dbReference>
<dbReference type="FunFam" id="3.40.850.10:FF:000006">
    <property type="entry name" value="Kinesin-like protein"/>
    <property type="match status" value="1"/>
</dbReference>
<evidence type="ECO:0000256" key="3">
    <source>
        <dbReference type="ARBA" id="ARBA00022618"/>
    </source>
</evidence>
<dbReference type="PROSITE" id="PS50067">
    <property type="entry name" value="KINESIN_MOTOR_2"/>
    <property type="match status" value="1"/>
</dbReference>
<comment type="subcellular location">
    <subcellularLocation>
        <location evidence="1">Cytoplasm</location>
        <location evidence="1">Cytoskeleton</location>
    </subcellularLocation>
</comment>
<keyword evidence="9 12" id="KW-0505">Motor protein</keyword>
<dbReference type="STRING" id="33528.ENSGAFP00000005572"/>
<reference evidence="17 18" key="1">
    <citation type="journal article" date="2018" name="G3 (Bethesda)">
        <title>A High-Quality Reference Genome for the Invasive Mosquitofish Gambusia affinis Using a Chicago Library.</title>
        <authorList>
            <person name="Hoffberg S.L."/>
            <person name="Troendle N.J."/>
            <person name="Glenn T.C."/>
            <person name="Mahmud O."/>
            <person name="Louha S."/>
            <person name="Chalopin D."/>
            <person name="Bennetzen J.L."/>
            <person name="Mauricio R."/>
        </authorList>
    </citation>
    <scope>NUCLEOTIDE SEQUENCE [LARGE SCALE GENOMIC DNA]</scope>
    <source>
        <strain evidence="17">NE01/NJP1002.9</strain>
        <tissue evidence="17">Muscle</tissue>
    </source>
</reference>
<dbReference type="InterPro" id="IPR027417">
    <property type="entry name" value="P-loop_NTPase"/>
</dbReference>
<keyword evidence="2" id="KW-0963">Cytoplasm</keyword>
<evidence type="ECO:0000256" key="4">
    <source>
        <dbReference type="ARBA" id="ARBA00022701"/>
    </source>
</evidence>
<evidence type="ECO:0000256" key="13">
    <source>
        <dbReference type="RuleBase" id="RU000394"/>
    </source>
</evidence>
<feature type="region of interest" description="Disordered" evidence="15">
    <location>
        <begin position="216"/>
        <end position="246"/>
    </location>
</feature>
<keyword evidence="7 12" id="KW-0067">ATP-binding</keyword>
<evidence type="ECO:0000256" key="1">
    <source>
        <dbReference type="ARBA" id="ARBA00004245"/>
    </source>
</evidence>
<feature type="binding site" evidence="12">
    <location>
        <begin position="413"/>
        <end position="420"/>
    </location>
    <ligand>
        <name>ATP</name>
        <dbReference type="ChEBI" id="CHEBI:30616"/>
    </ligand>
</feature>
<keyword evidence="6" id="KW-0498">Mitosis</keyword>
<keyword evidence="18" id="KW-1185">Reference proteome</keyword>
<dbReference type="PANTHER" id="PTHR47971">
    <property type="entry name" value="KINESIN-RELATED PROTEIN 6"/>
    <property type="match status" value="1"/>
</dbReference>
<evidence type="ECO:0000256" key="11">
    <source>
        <dbReference type="ARBA" id="ARBA00023306"/>
    </source>
</evidence>
<keyword evidence="10" id="KW-0206">Cytoskeleton</keyword>
<dbReference type="PROSITE" id="PS00411">
    <property type="entry name" value="KINESIN_MOTOR_1"/>
    <property type="match status" value="1"/>
</dbReference>
<keyword evidence="4 13" id="KW-0493">Microtubule</keyword>
<evidence type="ECO:0000256" key="9">
    <source>
        <dbReference type="ARBA" id="ARBA00023175"/>
    </source>
</evidence>
<dbReference type="Pfam" id="PF00225">
    <property type="entry name" value="Kinesin"/>
    <property type="match status" value="1"/>
</dbReference>
<dbReference type="PRINTS" id="PR00380">
    <property type="entry name" value="KINESINHEAVY"/>
</dbReference>
<feature type="region of interest" description="Disordered" evidence="15">
    <location>
        <begin position="133"/>
        <end position="180"/>
    </location>
</feature>
<evidence type="ECO:0000256" key="12">
    <source>
        <dbReference type="PROSITE-ProRule" id="PRU00283"/>
    </source>
</evidence>
<feature type="coiled-coil region" evidence="14">
    <location>
        <begin position="806"/>
        <end position="840"/>
    </location>
</feature>
<evidence type="ECO:0000256" key="7">
    <source>
        <dbReference type="ARBA" id="ARBA00022840"/>
    </source>
</evidence>
<keyword evidence="11" id="KW-0131">Cell cycle</keyword>
<evidence type="ECO:0000313" key="18">
    <source>
        <dbReference type="Proteomes" id="UP000250572"/>
    </source>
</evidence>
<dbReference type="Pfam" id="PF22923">
    <property type="entry name" value="KIF2A-like_1st"/>
    <property type="match status" value="1"/>
</dbReference>
<dbReference type="GO" id="GO:0007019">
    <property type="term" value="P:microtubule depolymerization"/>
    <property type="evidence" value="ECO:0007669"/>
    <property type="project" value="TreeGrafter"/>
</dbReference>
<comment type="similarity">
    <text evidence="12 13">Belongs to the TRAFAC class myosin-kinesin ATPase superfamily. Kinesin family.</text>
</comment>
<dbReference type="EMBL" id="NHOQ01001156">
    <property type="protein sequence ID" value="PWA26395.1"/>
    <property type="molecule type" value="Genomic_DNA"/>
</dbReference>
<evidence type="ECO:0000256" key="8">
    <source>
        <dbReference type="ARBA" id="ARBA00023054"/>
    </source>
</evidence>
<feature type="region of interest" description="Disordered" evidence="15">
    <location>
        <begin position="1"/>
        <end position="20"/>
    </location>
</feature>
<dbReference type="InterPro" id="IPR019821">
    <property type="entry name" value="Kinesin_motor_CS"/>
</dbReference>
<name>A0A315VVC8_GAMAF</name>
<dbReference type="SMART" id="SM00129">
    <property type="entry name" value="KISc"/>
    <property type="match status" value="1"/>
</dbReference>
<comment type="caution">
    <text evidence="17">The sequence shown here is derived from an EMBL/GenBank/DDBJ whole genome shotgun (WGS) entry which is preliminary data.</text>
</comment>
<dbReference type="InterPro" id="IPR027640">
    <property type="entry name" value="Kinesin-like_fam"/>
</dbReference>
<protein>
    <recommendedName>
        <fullName evidence="13">Kinesin-like protein</fullName>
    </recommendedName>
</protein>
<dbReference type="InterPro" id="IPR001752">
    <property type="entry name" value="Kinesin_motor_dom"/>
</dbReference>
<evidence type="ECO:0000256" key="2">
    <source>
        <dbReference type="ARBA" id="ARBA00022490"/>
    </source>
</evidence>
<dbReference type="PANTHER" id="PTHR47971:SF8">
    <property type="entry name" value="KINESIN-LIKE PROTEIN"/>
    <property type="match status" value="1"/>
</dbReference>
<dbReference type="GO" id="GO:0051301">
    <property type="term" value="P:cell division"/>
    <property type="evidence" value="ECO:0007669"/>
    <property type="project" value="UniProtKB-KW"/>
</dbReference>
<dbReference type="GO" id="GO:0003777">
    <property type="term" value="F:microtubule motor activity"/>
    <property type="evidence" value="ECO:0007669"/>
    <property type="project" value="InterPro"/>
</dbReference>
<organism evidence="17 18">
    <name type="scientific">Gambusia affinis</name>
    <name type="common">Western mosquitofish</name>
    <name type="synonym">Heterandria affinis</name>
    <dbReference type="NCBI Taxonomy" id="33528"/>
    <lineage>
        <taxon>Eukaryota</taxon>
        <taxon>Metazoa</taxon>
        <taxon>Chordata</taxon>
        <taxon>Craniata</taxon>
        <taxon>Vertebrata</taxon>
        <taxon>Euteleostomi</taxon>
        <taxon>Actinopterygii</taxon>
        <taxon>Neopterygii</taxon>
        <taxon>Teleostei</taxon>
        <taxon>Neoteleostei</taxon>
        <taxon>Acanthomorphata</taxon>
        <taxon>Ovalentaria</taxon>
        <taxon>Atherinomorphae</taxon>
        <taxon>Cyprinodontiformes</taxon>
        <taxon>Poeciliidae</taxon>
        <taxon>Poeciliinae</taxon>
        <taxon>Gambusia</taxon>
    </lineage>
</organism>
<keyword evidence="8 14" id="KW-0175">Coiled coil</keyword>
<dbReference type="GO" id="GO:0005874">
    <property type="term" value="C:microtubule"/>
    <property type="evidence" value="ECO:0007669"/>
    <property type="project" value="UniProtKB-KW"/>
</dbReference>
<proteinExistence type="inferred from homology"/>
<evidence type="ECO:0000256" key="6">
    <source>
        <dbReference type="ARBA" id="ARBA00022776"/>
    </source>
</evidence>
<evidence type="ECO:0000256" key="10">
    <source>
        <dbReference type="ARBA" id="ARBA00023212"/>
    </source>
</evidence>
<dbReference type="CDD" id="cd01367">
    <property type="entry name" value="KISc_KIF2_like"/>
    <property type="match status" value="1"/>
</dbReference>
<dbReference type="AlphaFoldDB" id="A0A315VVC8"/>
<keyword evidence="3" id="KW-0132">Cell division</keyword>
<dbReference type="SUPFAM" id="SSF52540">
    <property type="entry name" value="P-loop containing nucleoside triphosphate hydrolases"/>
    <property type="match status" value="1"/>
</dbReference>
<dbReference type="InterPro" id="IPR036961">
    <property type="entry name" value="Kinesin_motor_dom_sf"/>
</dbReference>
<evidence type="ECO:0000256" key="14">
    <source>
        <dbReference type="SAM" id="Coils"/>
    </source>
</evidence>
<dbReference type="Gene3D" id="3.40.850.10">
    <property type="entry name" value="Kinesin motor domain"/>
    <property type="match status" value="1"/>
</dbReference>
<sequence>MQSEAGRPAGQQTDGRPGGRVRPPAWLSGCEWDEHLPSCFCVKALKPPLCDGVYSSTSLHCSIPLSSSICSHASGFTCVCILTAGRIHQAMVTSLHEDNESVTVEWIENGDTKGKEIDLESIFALNPDVVPDEEIPQSPEAPLPPSSITKASKVPKTRRITAIPKPENAPRENRGVFDPPSILNTPTANLKFNFFVISGSFPTCDDDRRPAPLRSAAAAVGTTRARPSQHSQAAEPPPPSITPQPSVKETLMQQQNGNALGSVLVPSGASTPLLLCSDAVPSSDVNEVDVNLPNYEIMCMIRDFRASLDYRPLTSNDAIEEHRICVCVRARPLNKKELSVKDLDVITIPSKDVVMVHEPKQKVDLTRFLENQTFRFDFAFDKSSTNEMVYRFTAQPLVETIFERGMATCFAYGQTGSGKTHTMGGDFSGKNQDCSKGIYALSARDVFLMLKKPVYKKLDLQVFATFFEIYSGKVFDLLNRKAKLRVLEDGKQQVQVVGLQEREVKCTEDVLKLIEMGNSCRTSGQTSANAHSSRSHAVFQIILRRRGKMHGKFSLIDLAGNERGADTSSADRQTRLEGAEINKSLLALKECIRALGRNKPHTPFRASKLTQVLRDSFIGENSRTCMIATISPGMASCENTLNTLRYANRVKEFGISPSDIPFSQSGGGRSELSPTYEYDRCTHLRHAKLSSQRNVHLMKQLTVDPAASLDCHQEGHITQLEVLEAQWGVGSSPQRDDLKLLCEQNEEEVSPQLFTFHEVVSQLVEMEEQVLEDHRAVFQESIRWLEDEKVLLEMTEEVDYDVESYATQLEQILDQKIDILTELRDKVKSFRCALQEEEQASKQITPKRPRAL</sequence>
<evidence type="ECO:0000256" key="15">
    <source>
        <dbReference type="SAM" id="MobiDB-lite"/>
    </source>
</evidence>